<keyword evidence="4" id="KW-1185">Reference proteome</keyword>
<dbReference type="EMBL" id="WHUW01000439">
    <property type="protein sequence ID" value="KAF8414735.1"/>
    <property type="molecule type" value="Genomic_DNA"/>
</dbReference>
<protein>
    <submittedName>
        <fullName evidence="3">Kinase-like domain-containing protein</fullName>
    </submittedName>
</protein>
<keyword evidence="3" id="KW-0808">Transferase</keyword>
<accession>A0AAD4BAF7</accession>
<comment type="caution">
    <text evidence="3">The sequence shown here is derived from an EMBL/GenBank/DDBJ whole genome shotgun (WGS) entry which is preliminary data.</text>
</comment>
<dbReference type="PANTHER" id="PTHR24347">
    <property type="entry name" value="SERINE/THREONINE-PROTEIN KINASE"/>
    <property type="match status" value="1"/>
</dbReference>
<evidence type="ECO:0000259" key="2">
    <source>
        <dbReference type="PROSITE" id="PS50011"/>
    </source>
</evidence>
<dbReference type="SUPFAM" id="SSF56112">
    <property type="entry name" value="Protein kinase-like (PK-like)"/>
    <property type="match status" value="1"/>
</dbReference>
<feature type="chain" id="PRO_5042013953" evidence="1">
    <location>
        <begin position="25"/>
        <end position="202"/>
    </location>
</feature>
<keyword evidence="3" id="KW-0418">Kinase</keyword>
<dbReference type="SMART" id="SM00220">
    <property type="entry name" value="S_TKc"/>
    <property type="match status" value="1"/>
</dbReference>
<dbReference type="AlphaFoldDB" id="A0AAD4BAF7"/>
<dbReference type="GO" id="GO:0004672">
    <property type="term" value="F:protein kinase activity"/>
    <property type="evidence" value="ECO:0007669"/>
    <property type="project" value="InterPro"/>
</dbReference>
<dbReference type="InterPro" id="IPR011009">
    <property type="entry name" value="Kinase-like_dom_sf"/>
</dbReference>
<dbReference type="Gene3D" id="1.10.510.10">
    <property type="entry name" value="Transferase(Phosphotransferase) domain 1"/>
    <property type="match status" value="1"/>
</dbReference>
<gene>
    <name evidence="3" type="ORF">L210DRAFT_3658552</name>
</gene>
<name>A0AAD4BAF7_BOLED</name>
<evidence type="ECO:0000313" key="4">
    <source>
        <dbReference type="Proteomes" id="UP001194468"/>
    </source>
</evidence>
<reference evidence="3" key="2">
    <citation type="journal article" date="2020" name="Nat. Commun.">
        <title>Large-scale genome sequencing of mycorrhizal fungi provides insights into the early evolution of symbiotic traits.</title>
        <authorList>
            <person name="Miyauchi S."/>
            <person name="Kiss E."/>
            <person name="Kuo A."/>
            <person name="Drula E."/>
            <person name="Kohler A."/>
            <person name="Sanchez-Garcia M."/>
            <person name="Morin E."/>
            <person name="Andreopoulos B."/>
            <person name="Barry K.W."/>
            <person name="Bonito G."/>
            <person name="Buee M."/>
            <person name="Carver A."/>
            <person name="Chen C."/>
            <person name="Cichocki N."/>
            <person name="Clum A."/>
            <person name="Culley D."/>
            <person name="Crous P.W."/>
            <person name="Fauchery L."/>
            <person name="Girlanda M."/>
            <person name="Hayes R.D."/>
            <person name="Keri Z."/>
            <person name="LaButti K."/>
            <person name="Lipzen A."/>
            <person name="Lombard V."/>
            <person name="Magnuson J."/>
            <person name="Maillard F."/>
            <person name="Murat C."/>
            <person name="Nolan M."/>
            <person name="Ohm R.A."/>
            <person name="Pangilinan J."/>
            <person name="Pereira M.F."/>
            <person name="Perotto S."/>
            <person name="Peter M."/>
            <person name="Pfister S."/>
            <person name="Riley R."/>
            <person name="Sitrit Y."/>
            <person name="Stielow J.B."/>
            <person name="Szollosi G."/>
            <person name="Zifcakova L."/>
            <person name="Stursova M."/>
            <person name="Spatafora J.W."/>
            <person name="Tedersoo L."/>
            <person name="Vaario L.M."/>
            <person name="Yamada A."/>
            <person name="Yan M."/>
            <person name="Wang P."/>
            <person name="Xu J."/>
            <person name="Bruns T."/>
            <person name="Baldrian P."/>
            <person name="Vilgalys R."/>
            <person name="Dunand C."/>
            <person name="Henrissat B."/>
            <person name="Grigoriev I.V."/>
            <person name="Hibbett D."/>
            <person name="Nagy L.G."/>
            <person name="Martin F.M."/>
        </authorList>
    </citation>
    <scope>NUCLEOTIDE SEQUENCE</scope>
    <source>
        <strain evidence="3">BED1</strain>
    </source>
</reference>
<dbReference type="Proteomes" id="UP001194468">
    <property type="component" value="Unassembled WGS sequence"/>
</dbReference>
<dbReference type="PROSITE" id="PS50011">
    <property type="entry name" value="PROTEIN_KINASE_DOM"/>
    <property type="match status" value="1"/>
</dbReference>
<dbReference type="InterPro" id="IPR000719">
    <property type="entry name" value="Prot_kinase_dom"/>
</dbReference>
<sequence>MKLLFAGFLLLAFVFILTPAPTQPENILLHSPGPYPRIQIADFGLARPRAYEETLHVCGTISYLPPEGVRALENKNLGYVGMPADCWSAGIVVFAMLTYAHSLEVVTHSIIATRETCVTTIPSRRSHVQDELTKQRILDGTVYFCDSLWASLRNAKNLVTHLLIPDPKKRATVYTALKSFWITSDLADLERAYRERIRSAAS</sequence>
<evidence type="ECO:0000256" key="1">
    <source>
        <dbReference type="SAM" id="SignalP"/>
    </source>
</evidence>
<organism evidence="3 4">
    <name type="scientific">Boletus edulis BED1</name>
    <dbReference type="NCBI Taxonomy" id="1328754"/>
    <lineage>
        <taxon>Eukaryota</taxon>
        <taxon>Fungi</taxon>
        <taxon>Dikarya</taxon>
        <taxon>Basidiomycota</taxon>
        <taxon>Agaricomycotina</taxon>
        <taxon>Agaricomycetes</taxon>
        <taxon>Agaricomycetidae</taxon>
        <taxon>Boletales</taxon>
        <taxon>Boletineae</taxon>
        <taxon>Boletaceae</taxon>
        <taxon>Boletoideae</taxon>
        <taxon>Boletus</taxon>
    </lineage>
</organism>
<feature type="domain" description="Protein kinase" evidence="2">
    <location>
        <begin position="1"/>
        <end position="182"/>
    </location>
</feature>
<dbReference type="GO" id="GO:0005524">
    <property type="term" value="F:ATP binding"/>
    <property type="evidence" value="ECO:0007669"/>
    <property type="project" value="InterPro"/>
</dbReference>
<dbReference type="Pfam" id="PF00069">
    <property type="entry name" value="Pkinase"/>
    <property type="match status" value="1"/>
</dbReference>
<reference evidence="3" key="1">
    <citation type="submission" date="2019-10" db="EMBL/GenBank/DDBJ databases">
        <authorList>
            <consortium name="DOE Joint Genome Institute"/>
            <person name="Kuo A."/>
            <person name="Miyauchi S."/>
            <person name="Kiss E."/>
            <person name="Drula E."/>
            <person name="Kohler A."/>
            <person name="Sanchez-Garcia M."/>
            <person name="Andreopoulos B."/>
            <person name="Barry K.W."/>
            <person name="Bonito G."/>
            <person name="Buee M."/>
            <person name="Carver A."/>
            <person name="Chen C."/>
            <person name="Cichocki N."/>
            <person name="Clum A."/>
            <person name="Culley D."/>
            <person name="Crous P.W."/>
            <person name="Fauchery L."/>
            <person name="Girlanda M."/>
            <person name="Hayes R."/>
            <person name="Keri Z."/>
            <person name="LaButti K."/>
            <person name="Lipzen A."/>
            <person name="Lombard V."/>
            <person name="Magnuson J."/>
            <person name="Maillard F."/>
            <person name="Morin E."/>
            <person name="Murat C."/>
            <person name="Nolan M."/>
            <person name="Ohm R."/>
            <person name="Pangilinan J."/>
            <person name="Pereira M."/>
            <person name="Perotto S."/>
            <person name="Peter M."/>
            <person name="Riley R."/>
            <person name="Sitrit Y."/>
            <person name="Stielow B."/>
            <person name="Szollosi G."/>
            <person name="Zifcakova L."/>
            <person name="Stursova M."/>
            <person name="Spatafora J.W."/>
            <person name="Tedersoo L."/>
            <person name="Vaario L.-M."/>
            <person name="Yamada A."/>
            <person name="Yan M."/>
            <person name="Wang P."/>
            <person name="Xu J."/>
            <person name="Bruns T."/>
            <person name="Baldrian P."/>
            <person name="Vilgalys R."/>
            <person name="Henrissat B."/>
            <person name="Grigoriev I.V."/>
            <person name="Hibbett D."/>
            <person name="Nagy L.G."/>
            <person name="Martin F.M."/>
        </authorList>
    </citation>
    <scope>NUCLEOTIDE SEQUENCE</scope>
    <source>
        <strain evidence="3">BED1</strain>
    </source>
</reference>
<feature type="signal peptide" evidence="1">
    <location>
        <begin position="1"/>
        <end position="24"/>
    </location>
</feature>
<proteinExistence type="predicted"/>
<keyword evidence="1" id="KW-0732">Signal</keyword>
<evidence type="ECO:0000313" key="3">
    <source>
        <dbReference type="EMBL" id="KAF8414735.1"/>
    </source>
</evidence>